<organism evidence="2 3">
    <name type="scientific">Seiridium unicorne</name>
    <dbReference type="NCBI Taxonomy" id="138068"/>
    <lineage>
        <taxon>Eukaryota</taxon>
        <taxon>Fungi</taxon>
        <taxon>Dikarya</taxon>
        <taxon>Ascomycota</taxon>
        <taxon>Pezizomycotina</taxon>
        <taxon>Sordariomycetes</taxon>
        <taxon>Xylariomycetidae</taxon>
        <taxon>Amphisphaeriales</taxon>
        <taxon>Sporocadaceae</taxon>
        <taxon>Seiridium</taxon>
    </lineage>
</organism>
<dbReference type="PANTHER" id="PTHR38788">
    <property type="entry name" value="CLR5 DOMAIN-CONTAINING PROTEIN"/>
    <property type="match status" value="1"/>
</dbReference>
<protein>
    <submittedName>
        <fullName evidence="2">Clr5 domain-containing protein</fullName>
    </submittedName>
</protein>
<keyword evidence="3" id="KW-1185">Reference proteome</keyword>
<gene>
    <name evidence="2" type="ORF">SUNI508_10319</name>
</gene>
<evidence type="ECO:0000313" key="3">
    <source>
        <dbReference type="Proteomes" id="UP001408356"/>
    </source>
</evidence>
<dbReference type="Pfam" id="PF14420">
    <property type="entry name" value="Clr5"/>
    <property type="match status" value="1"/>
</dbReference>
<evidence type="ECO:0000259" key="1">
    <source>
        <dbReference type="Pfam" id="PF14420"/>
    </source>
</evidence>
<accession>A0ABR2UM02</accession>
<dbReference type="PANTHER" id="PTHR38788:SF3">
    <property type="entry name" value="CLR5 DOMAIN-CONTAINING PROTEIN"/>
    <property type="match status" value="1"/>
</dbReference>
<feature type="domain" description="Clr5" evidence="1">
    <location>
        <begin position="12"/>
        <end position="64"/>
    </location>
</feature>
<dbReference type="InterPro" id="IPR025676">
    <property type="entry name" value="Clr5_dom"/>
</dbReference>
<comment type="caution">
    <text evidence="2">The sequence shown here is derived from an EMBL/GenBank/DDBJ whole genome shotgun (WGS) entry which is preliminary data.</text>
</comment>
<proteinExistence type="predicted"/>
<reference evidence="2 3" key="1">
    <citation type="journal article" date="2024" name="J. Plant Pathol.">
        <title>Sequence and assembly of the genome of Seiridium unicorne, isolate CBS 538.82, causal agent of cypress canker disease.</title>
        <authorList>
            <person name="Scali E."/>
            <person name="Rocca G.D."/>
            <person name="Danti R."/>
            <person name="Garbelotto M."/>
            <person name="Barberini S."/>
            <person name="Baroncelli R."/>
            <person name="Emiliani G."/>
        </authorList>
    </citation>
    <scope>NUCLEOTIDE SEQUENCE [LARGE SCALE GENOMIC DNA]</scope>
    <source>
        <strain evidence="2 3">BM-138-508</strain>
    </source>
</reference>
<dbReference type="EMBL" id="JARVKF010000414">
    <property type="protein sequence ID" value="KAK9415660.1"/>
    <property type="molecule type" value="Genomic_DNA"/>
</dbReference>
<sequence length="481" mass="54980">MSSAPRGKAWASEEDWQMHRDIITHHWWVEDKPLKEVQAIMAEEHDFHASDKMYKGRLKTWGLLKNLKSKDADQIMGLAKTGVATGPLVIRGRNMGSKKWQKRLNRVVAPDESTNLVPSRRKSALYTLPLPDHLAPPDTFRLTEAGLHAVRDFTSRQFSTGVWDLSGLPYDFDRDPTDSWSNGTTLATENLVKDRSAPENFAILNKCFDQYTAVVDQATPMLVPCTMNNVISLLRVGPGIADSLLRYSSGLVAIKLGEDHPLSYFLSQMRTLGAVQLPLVARPILNAYFDDIVSNSHPANRWLSAVYPVYAKMMQKWGAVPQQAVIAIFNNTIKGIEKSLADEDNATMDPVHYEQMDRNLHEAKIYFMSYLVDQQEFLDADRIADETGKWLFSGETAKKYPEQHEQWLRIKGRILVGLEKPEEAAEYLKKTYHARRIRLGPKNHRTQRAINELEEHYRSLNDEESANKWHAKFQESFRDDT</sequence>
<dbReference type="Proteomes" id="UP001408356">
    <property type="component" value="Unassembled WGS sequence"/>
</dbReference>
<evidence type="ECO:0000313" key="2">
    <source>
        <dbReference type="EMBL" id="KAK9415660.1"/>
    </source>
</evidence>
<name>A0ABR2UM02_9PEZI</name>